<sequence>MFSSRFVFLSLLSSLVFMLEPGCGIRKPTTTPLPSASPSISPSSTPSSSPSPGSTMIQAKILPSIETNDAVVAEAQKLQAQGLLTDLIILESYPVQISAKGTPEAIQKLQNLAKGTTGSSALTLETLSTRSSRILSSENLAVSDEASWQELWLRHYGSNSDRPMVNFETETVLAVFAGQKRTGGYSIRITQVAIKGSELVVSYQETAPSSSNLVSQSLSSPAHLVKVRSSKLAGDFSSVRFEKTL</sequence>
<feature type="compositionally biased region" description="Low complexity" evidence="1">
    <location>
        <begin position="28"/>
        <end position="55"/>
    </location>
</feature>
<proteinExistence type="predicted"/>
<protein>
    <recommendedName>
        <fullName evidence="3">PrcB C-terminal domain-containing protein</fullName>
    </recommendedName>
</protein>
<accession>A0A2M7G1C9</accession>
<reference evidence="4 5" key="1">
    <citation type="submission" date="2017-09" db="EMBL/GenBank/DDBJ databases">
        <title>Depth-based differentiation of microbial function through sediment-hosted aquifers and enrichment of novel symbionts in the deep terrestrial subsurface.</title>
        <authorList>
            <person name="Probst A.J."/>
            <person name="Ladd B."/>
            <person name="Jarett J.K."/>
            <person name="Geller-Mcgrath D.E."/>
            <person name="Sieber C.M."/>
            <person name="Emerson J.B."/>
            <person name="Anantharaman K."/>
            <person name="Thomas B.C."/>
            <person name="Malmstrom R."/>
            <person name="Stieglmeier M."/>
            <person name="Klingl A."/>
            <person name="Woyke T."/>
            <person name="Ryan C.M."/>
            <person name="Banfield J.F."/>
        </authorList>
    </citation>
    <scope>NUCLEOTIDE SEQUENCE [LARGE SCALE GENOMIC DNA]</scope>
    <source>
        <strain evidence="4">CG17_big_fil_post_rev_8_21_14_2_50_48_46</strain>
    </source>
</reference>
<evidence type="ECO:0000256" key="1">
    <source>
        <dbReference type="SAM" id="MobiDB-lite"/>
    </source>
</evidence>
<feature type="chain" id="PRO_5014714616" description="PrcB C-terminal domain-containing protein" evidence="2">
    <location>
        <begin position="19"/>
        <end position="245"/>
    </location>
</feature>
<feature type="signal peptide" evidence="2">
    <location>
        <begin position="1"/>
        <end position="18"/>
    </location>
</feature>
<feature type="region of interest" description="Disordered" evidence="1">
    <location>
        <begin position="28"/>
        <end position="56"/>
    </location>
</feature>
<dbReference type="EMBL" id="PFFQ01000052">
    <property type="protein sequence ID" value="PIW15503.1"/>
    <property type="molecule type" value="Genomic_DNA"/>
</dbReference>
<organism evidence="4 5">
    <name type="scientific">bacterium (Candidatus Blackallbacteria) CG17_big_fil_post_rev_8_21_14_2_50_48_46</name>
    <dbReference type="NCBI Taxonomy" id="2014261"/>
    <lineage>
        <taxon>Bacteria</taxon>
        <taxon>Candidatus Blackallbacteria</taxon>
    </lineage>
</organism>
<keyword evidence="2" id="KW-0732">Signal</keyword>
<evidence type="ECO:0000313" key="4">
    <source>
        <dbReference type="EMBL" id="PIW15503.1"/>
    </source>
</evidence>
<evidence type="ECO:0000256" key="2">
    <source>
        <dbReference type="SAM" id="SignalP"/>
    </source>
</evidence>
<evidence type="ECO:0000259" key="3">
    <source>
        <dbReference type="Pfam" id="PF14343"/>
    </source>
</evidence>
<evidence type="ECO:0000313" key="5">
    <source>
        <dbReference type="Proteomes" id="UP000231019"/>
    </source>
</evidence>
<feature type="domain" description="PrcB C-terminal" evidence="3">
    <location>
        <begin position="171"/>
        <end position="227"/>
    </location>
</feature>
<comment type="caution">
    <text evidence="4">The sequence shown here is derived from an EMBL/GenBank/DDBJ whole genome shotgun (WGS) entry which is preliminary data.</text>
</comment>
<dbReference type="Proteomes" id="UP000231019">
    <property type="component" value="Unassembled WGS sequence"/>
</dbReference>
<dbReference type="AlphaFoldDB" id="A0A2M7G1C9"/>
<name>A0A2M7G1C9_9BACT</name>
<dbReference type="Pfam" id="PF14343">
    <property type="entry name" value="PrcB_C"/>
    <property type="match status" value="1"/>
</dbReference>
<gene>
    <name evidence="4" type="ORF">COW36_17015</name>
</gene>
<dbReference type="InterPro" id="IPR025748">
    <property type="entry name" value="PrcB_C_dom"/>
</dbReference>